<sequence length="157" mass="18714">MFDTIDDIYNHIGQAMFDALPNEWDIATLTLLMDKVDVSVTMFQKYLDKSDSKSYQYFSVNKRNGVAYESKVSDAFYALFHIMKKNENDVPWNKARFEMTSEGDFSIDFKYDEDFAWYKSLDIESQEYNDLDIDVINQIKSWEGLPESYPRYWAKRY</sequence>
<dbReference type="EMBL" id="LJTC01000011">
    <property type="protein sequence ID" value="KPM82510.1"/>
    <property type="molecule type" value="Genomic_DNA"/>
</dbReference>
<reference evidence="1 3" key="1">
    <citation type="submission" date="2015-09" db="EMBL/GenBank/DDBJ databases">
        <title>Draft Genome Sequence of Pseudoalteromonas lipolytica UCD-48B.</title>
        <authorList>
            <person name="Krusor M."/>
            <person name="Coil D.A."/>
            <person name="Lang J.M."/>
            <person name="Eisen J.A."/>
            <person name="Alexiev A."/>
        </authorList>
    </citation>
    <scope>NUCLEOTIDE SEQUENCE [LARGE SCALE GENOMIC DNA]</scope>
    <source>
        <strain evidence="1 3">UCD-48B</strain>
    </source>
</reference>
<name>A0A0P7DTV0_9GAMM</name>
<keyword evidence="4" id="KW-1185">Reference proteome</keyword>
<dbReference type="Gene3D" id="3.30.500.20">
    <property type="entry name" value="BH3703-like domains"/>
    <property type="match status" value="1"/>
</dbReference>
<protein>
    <submittedName>
        <fullName evidence="2">DUF600 family protein</fullName>
    </submittedName>
</protein>
<dbReference type="SUPFAM" id="SSF160424">
    <property type="entry name" value="BH3703-like"/>
    <property type="match status" value="1"/>
</dbReference>
<proteinExistence type="predicted"/>
<evidence type="ECO:0000313" key="1">
    <source>
        <dbReference type="EMBL" id="KPM82510.1"/>
    </source>
</evidence>
<dbReference type="InterPro" id="IPR006728">
    <property type="entry name" value="YezG-like"/>
</dbReference>
<dbReference type="EMBL" id="JAQPZS010000036">
    <property type="protein sequence ID" value="MEJ6498561.1"/>
    <property type="molecule type" value="Genomic_DNA"/>
</dbReference>
<dbReference type="PATRIC" id="fig|570156.3.peg.1156"/>
<dbReference type="AlphaFoldDB" id="A0A0P7DTV0"/>
<dbReference type="RefSeq" id="WP_054554036.1">
    <property type="nucleotide sequence ID" value="NZ_JAQPZS010000036.1"/>
</dbReference>
<dbReference type="STRING" id="570156.AOG27_16150"/>
<comment type="caution">
    <text evidence="1">The sequence shown here is derived from an EMBL/GenBank/DDBJ whole genome shotgun (WGS) entry which is preliminary data.</text>
</comment>
<dbReference type="Pfam" id="PF04634">
    <property type="entry name" value="YezG-like"/>
    <property type="match status" value="1"/>
</dbReference>
<reference evidence="2 4" key="2">
    <citation type="submission" date="2023-01" db="EMBL/GenBank/DDBJ databases">
        <title>Trichodesmium-associated heterotrophic epibiont bacteria.</title>
        <authorList>
            <person name="Cleveland C.S."/>
            <person name="Webb E.A."/>
        </authorList>
    </citation>
    <scope>NUCLEOTIDE SEQUENCE [LARGE SCALE GENOMIC DNA]</scope>
    <source>
        <strain evidence="2 4">USCH2</strain>
    </source>
</reference>
<evidence type="ECO:0000313" key="3">
    <source>
        <dbReference type="Proteomes" id="UP000050378"/>
    </source>
</evidence>
<accession>A0A0P7DTV0</accession>
<dbReference type="Proteomes" id="UP001377972">
    <property type="component" value="Unassembled WGS sequence"/>
</dbReference>
<evidence type="ECO:0000313" key="2">
    <source>
        <dbReference type="EMBL" id="MEJ6498561.1"/>
    </source>
</evidence>
<organism evidence="1 3">
    <name type="scientific">Pseudoalteromonas lipolytica</name>
    <dbReference type="NCBI Taxonomy" id="570156"/>
    <lineage>
        <taxon>Bacteria</taxon>
        <taxon>Pseudomonadati</taxon>
        <taxon>Pseudomonadota</taxon>
        <taxon>Gammaproteobacteria</taxon>
        <taxon>Alteromonadales</taxon>
        <taxon>Pseudoalteromonadaceae</taxon>
        <taxon>Pseudoalteromonas</taxon>
    </lineage>
</organism>
<dbReference type="Proteomes" id="UP000050378">
    <property type="component" value="Unassembled WGS sequence"/>
</dbReference>
<evidence type="ECO:0000313" key="4">
    <source>
        <dbReference type="Proteomes" id="UP001377972"/>
    </source>
</evidence>
<dbReference type="InterPro" id="IPR036170">
    <property type="entry name" value="YezG-like_sf"/>
</dbReference>
<dbReference type="OrthoDB" id="6402136at2"/>
<gene>
    <name evidence="1" type="ORF">AOG27_16150</name>
    <name evidence="2" type="ORF">PQI24_21270</name>
</gene>